<dbReference type="Proteomes" id="UP000001572">
    <property type="component" value="Chromosome"/>
</dbReference>
<evidence type="ECO:0008006" key="3">
    <source>
        <dbReference type="Google" id="ProtNLM"/>
    </source>
</evidence>
<dbReference type="OrthoDB" id="1956540at2"/>
<dbReference type="KEGG" id="amt:Amet_0948"/>
<evidence type="ECO:0000313" key="1">
    <source>
        <dbReference type="EMBL" id="ABR47168.1"/>
    </source>
</evidence>
<organism evidence="1 2">
    <name type="scientific">Alkaliphilus metalliredigens (strain QYMF)</name>
    <dbReference type="NCBI Taxonomy" id="293826"/>
    <lineage>
        <taxon>Bacteria</taxon>
        <taxon>Bacillati</taxon>
        <taxon>Bacillota</taxon>
        <taxon>Clostridia</taxon>
        <taxon>Peptostreptococcales</taxon>
        <taxon>Natronincolaceae</taxon>
        <taxon>Alkaliphilus</taxon>
    </lineage>
</organism>
<dbReference type="eggNOG" id="COG1063">
    <property type="taxonomic scope" value="Bacteria"/>
</dbReference>
<dbReference type="STRING" id="293826.Amet_0948"/>
<name>A6TLV0_ALKMQ</name>
<dbReference type="HOGENOM" id="CLU_115325_0_0_9"/>
<sequence length="215" mass="24662">MIIVRVITKLFERLIVVFPLGAHVLFRLYYCKIVKREMLLGEVTESDQVLCIGGGPIPATALEIARQTGARVSVIDNDPRAVKMARRFVRELKLNEAERIEVMFGDGKRIDAKGYTIVHIAKQAYPHDQILKNILGRAPGGARILVRCEQNEIKQFHAHVPEMTSCNKGQCIFHKHSQSQRATIVYTKEQRRDKIEETPFSFDYVRHYHNHRSVG</sequence>
<keyword evidence="2" id="KW-1185">Reference proteome</keyword>
<dbReference type="AlphaFoldDB" id="A6TLV0"/>
<dbReference type="EMBL" id="CP000724">
    <property type="protein sequence ID" value="ABR47168.1"/>
    <property type="molecule type" value="Genomic_DNA"/>
</dbReference>
<dbReference type="SUPFAM" id="SSF53335">
    <property type="entry name" value="S-adenosyl-L-methionine-dependent methyltransferases"/>
    <property type="match status" value="1"/>
</dbReference>
<reference evidence="2" key="1">
    <citation type="journal article" date="2016" name="Genome Announc.">
        <title>Complete genome sequence of Alkaliphilus metalliredigens strain QYMF, an alkaliphilic and metal-reducing bacterium isolated from borax-contaminated leachate ponds.</title>
        <authorList>
            <person name="Hwang C."/>
            <person name="Copeland A."/>
            <person name="Lucas S."/>
            <person name="Lapidus A."/>
            <person name="Barry K."/>
            <person name="Detter J.C."/>
            <person name="Glavina Del Rio T."/>
            <person name="Hammon N."/>
            <person name="Israni S."/>
            <person name="Dalin E."/>
            <person name="Tice H."/>
            <person name="Pitluck S."/>
            <person name="Chertkov O."/>
            <person name="Brettin T."/>
            <person name="Bruce D."/>
            <person name="Han C."/>
            <person name="Schmutz J."/>
            <person name="Larimer F."/>
            <person name="Land M.L."/>
            <person name="Hauser L."/>
            <person name="Kyrpides N."/>
            <person name="Mikhailova N."/>
            <person name="Ye Q."/>
            <person name="Zhou J."/>
            <person name="Richardson P."/>
            <person name="Fields M.W."/>
        </authorList>
    </citation>
    <scope>NUCLEOTIDE SEQUENCE [LARGE SCALE GENOMIC DNA]</scope>
    <source>
        <strain evidence="2">QYMF</strain>
    </source>
</reference>
<dbReference type="InterPro" id="IPR029063">
    <property type="entry name" value="SAM-dependent_MTases_sf"/>
</dbReference>
<dbReference type="RefSeq" id="WP_012062210.1">
    <property type="nucleotide sequence ID" value="NC_009633.1"/>
</dbReference>
<proteinExistence type="predicted"/>
<dbReference type="Gene3D" id="3.40.50.150">
    <property type="entry name" value="Vaccinia Virus protein VP39"/>
    <property type="match status" value="1"/>
</dbReference>
<accession>A6TLV0</accession>
<evidence type="ECO:0000313" key="2">
    <source>
        <dbReference type="Proteomes" id="UP000001572"/>
    </source>
</evidence>
<protein>
    <recommendedName>
        <fullName evidence="3">Nicotianamine synthase protein</fullName>
    </recommendedName>
</protein>
<gene>
    <name evidence="1" type="ordered locus">Amet_0948</name>
</gene>